<feature type="domain" description="Collagen binding" evidence="8">
    <location>
        <begin position="763"/>
        <end position="893"/>
    </location>
</feature>
<evidence type="ECO:0000313" key="12">
    <source>
        <dbReference type="EMBL" id="MFD2670591.1"/>
    </source>
</evidence>
<dbReference type="SUPFAM" id="SSF49478">
    <property type="entry name" value="Cna protein B-type domain"/>
    <property type="match status" value="1"/>
</dbReference>
<evidence type="ECO:0000259" key="8">
    <source>
        <dbReference type="Pfam" id="PF05737"/>
    </source>
</evidence>
<dbReference type="Gene3D" id="2.60.40.10">
    <property type="entry name" value="Immunoglobulins"/>
    <property type="match status" value="3"/>
</dbReference>
<evidence type="ECO:0000256" key="7">
    <source>
        <dbReference type="SAM" id="MobiDB-lite"/>
    </source>
</evidence>
<dbReference type="Pfam" id="PF17961">
    <property type="entry name" value="Big_8"/>
    <property type="match status" value="1"/>
</dbReference>
<keyword evidence="6" id="KW-0572">Peptidoglycan-anchor</keyword>
<feature type="domain" description="SD-repeat containing protein B" evidence="9">
    <location>
        <begin position="1144"/>
        <end position="1272"/>
    </location>
</feature>
<dbReference type="SUPFAM" id="SSF117074">
    <property type="entry name" value="Hypothetical protein PA1324"/>
    <property type="match status" value="2"/>
</dbReference>
<keyword evidence="3" id="KW-0134">Cell wall</keyword>
<dbReference type="PANTHER" id="PTHR36108:SF13">
    <property type="entry name" value="COLOSSIN-B-RELATED"/>
    <property type="match status" value="1"/>
</dbReference>
<proteinExistence type="inferred from homology"/>
<dbReference type="Pfam" id="PF17802">
    <property type="entry name" value="SpaA"/>
    <property type="match status" value="1"/>
</dbReference>
<feature type="domain" description="Collagen binding" evidence="8">
    <location>
        <begin position="492"/>
        <end position="594"/>
    </location>
</feature>
<comment type="caution">
    <text evidence="12">The sequence shown here is derived from an EMBL/GenBank/DDBJ whole genome shotgun (WGS) entry which is preliminary data.</text>
</comment>
<dbReference type="InterPro" id="IPR033764">
    <property type="entry name" value="Sdr_B"/>
</dbReference>
<feature type="domain" description="SDR-like Ig" evidence="11">
    <location>
        <begin position="83"/>
        <end position="165"/>
    </location>
</feature>
<evidence type="ECO:0000259" key="10">
    <source>
        <dbReference type="Pfam" id="PF17802"/>
    </source>
</evidence>
<evidence type="ECO:0000256" key="6">
    <source>
        <dbReference type="ARBA" id="ARBA00023088"/>
    </source>
</evidence>
<dbReference type="InterPro" id="IPR013783">
    <property type="entry name" value="Ig-like_fold"/>
</dbReference>
<dbReference type="InterPro" id="IPR011252">
    <property type="entry name" value="Fibrogen-bd_dom1"/>
</dbReference>
<evidence type="ECO:0000259" key="9">
    <source>
        <dbReference type="Pfam" id="PF17210"/>
    </source>
</evidence>
<dbReference type="InterPro" id="IPR041171">
    <property type="entry name" value="SDR_Ig"/>
</dbReference>
<organism evidence="12 13">
    <name type="scientific">Marinicrinis sediminis</name>
    <dbReference type="NCBI Taxonomy" id="1652465"/>
    <lineage>
        <taxon>Bacteria</taxon>
        <taxon>Bacillati</taxon>
        <taxon>Bacillota</taxon>
        <taxon>Bacilli</taxon>
        <taxon>Bacillales</taxon>
        <taxon>Paenibacillaceae</taxon>
    </lineage>
</organism>
<feature type="region of interest" description="Disordered" evidence="7">
    <location>
        <begin position="328"/>
        <end position="347"/>
    </location>
</feature>
<sequence>MMNRMDERRRQKQGNRQMWQQSLTAILIGMLIIHMFVPFGMPIAEAAAAPVNLTDVKLTETDEITVIDAVYHPENRYPLETQTVLHYNWELPNGHGATAGDTFEFTLPSEFELYNDISPLPLSTPNGDVGTFTVLKSNNLVMMTFNHNIEILSNIGGELKVWSVIREDLTGSTDRNLVFPDIAGVGKIIPIKLKPESGSLIEKSGVPNSGYNGTEIVWTIDVNKRLDVIQNANLSDVLESGLELDTGSIEIYELHVELDGTVTQGALVNAGAYTDHSTSSALDLSLGKIDKAYRVKFTSDITADWDGNRLFSNTATITADGGIQRNATSSVSISRGEPLNKRSSGYERSTQTVEWEIQYNYNSKSISQTDAKLEDTFSTSQGLAVDLLVPSFEVYEVTLDPGNGNETGQSLVNASQYTITEYGTGDGFIFQFNQAVQKPYKIVYQTKMTDKVYDDQQMTNEVTMTSEAITKSANRNIRQGILEKSNQSIDYANKTANWNLTFNRDDYSMENVVITDTYPNAGMALVPGSLSITDEGNHPLTVGADYTVTDHVYGGFEITFLNTISNMHSITYTTSFDPEARNHSGQGFSNRAEIAWEESSIAQTTKTIQAVFNPDGYTQNNGFKYGSYNAVTKEITWDIGLNYNLNAYSNASVEDFILQGQERVPGSIQVYEMNLTGGANGVQKGNEITSGFTLNDTINDGLGNPGFEITFDNAIHRPYWVTYKTTLANQLVDGNYANTAKLFDGAAEEASWTASVPVNHGTEYVYKDGSQDGLKMDWEVWINRGQSSLPAGMKIIDTPSTNQILLDDTFHVYETNVDIHGNVTKNSSNELVKDTDYTLQMIDDGNGSRSFEIVFTQAFDQPYILEYQSFIQASHGETVSNEVDFRGTGILSGTTNSNKNYQIQLSGGSGSGSGTVGSLTVTKVDVDDPSEVLQGAVFSLYFQSNGQLIQIATTDANGEVTFDHLLFTDYKLVEEQAPAGYELSVHNEQVITLDASNPDKEITVANDPLLGSLGNYVWVDSNKNGIQDETEENGVNGATVELYKENSTGTYVKVADMRTTDKDGKPGYYLFDDLRAGNYRVCFEAPAGYALTGELQGSDTALDSDADASESLVAGRTGTGCSGEITLGAGEENLTIDAGLVLGSIGNYVWVDENKNGIQDEPEVKGINGATVELYKENGTGTYVKVADMQTADKDGKPGYYLFEDLRAGNYRVCFTAPGGYEMTGFMQGNDTAMDSDANRGADLASGHAGSGCSDVITLGAGEENLTVDAGLSELLPVK</sequence>
<gene>
    <name evidence="12" type="ORF">ACFSUC_03075</name>
</gene>
<dbReference type="PANTHER" id="PTHR36108">
    <property type="entry name" value="COLOSSIN-B-RELATED"/>
    <property type="match status" value="1"/>
</dbReference>
<dbReference type="SUPFAM" id="SSF49401">
    <property type="entry name" value="Bacterial adhesins"/>
    <property type="match status" value="6"/>
</dbReference>
<keyword evidence="5" id="KW-0732">Signal</keyword>
<feature type="domain" description="Collagen binding" evidence="8">
    <location>
        <begin position="200"/>
        <end position="320"/>
    </location>
</feature>
<evidence type="ECO:0000256" key="2">
    <source>
        <dbReference type="ARBA" id="ARBA00007257"/>
    </source>
</evidence>
<dbReference type="EMBL" id="JBHUMM010000005">
    <property type="protein sequence ID" value="MFD2670591.1"/>
    <property type="molecule type" value="Genomic_DNA"/>
</dbReference>
<feature type="domain" description="Collagen binding" evidence="8">
    <location>
        <begin position="620"/>
        <end position="749"/>
    </location>
</feature>
<reference evidence="13" key="1">
    <citation type="journal article" date="2019" name="Int. J. Syst. Evol. Microbiol.">
        <title>The Global Catalogue of Microorganisms (GCM) 10K type strain sequencing project: providing services to taxonomists for standard genome sequencing and annotation.</title>
        <authorList>
            <consortium name="The Broad Institute Genomics Platform"/>
            <consortium name="The Broad Institute Genome Sequencing Center for Infectious Disease"/>
            <person name="Wu L."/>
            <person name="Ma J."/>
        </authorList>
    </citation>
    <scope>NUCLEOTIDE SEQUENCE [LARGE SCALE GENOMIC DNA]</scope>
    <source>
        <strain evidence="13">KCTC 33676</strain>
    </source>
</reference>
<evidence type="ECO:0000256" key="5">
    <source>
        <dbReference type="ARBA" id="ARBA00022729"/>
    </source>
</evidence>
<feature type="domain" description="SpaA-like prealbumin fold" evidence="10">
    <location>
        <begin position="917"/>
        <end position="1007"/>
    </location>
</feature>
<dbReference type="Proteomes" id="UP001597497">
    <property type="component" value="Unassembled WGS sequence"/>
</dbReference>
<feature type="domain" description="Collagen binding" evidence="8">
    <location>
        <begin position="347"/>
        <end position="472"/>
    </location>
</feature>
<dbReference type="InterPro" id="IPR008456">
    <property type="entry name" value="Collagen-bd_dom"/>
</dbReference>
<dbReference type="RefSeq" id="WP_379927998.1">
    <property type="nucleotide sequence ID" value="NZ_JBHUMM010000005.1"/>
</dbReference>
<evidence type="ECO:0000256" key="3">
    <source>
        <dbReference type="ARBA" id="ARBA00022512"/>
    </source>
</evidence>
<dbReference type="InterPro" id="IPR008966">
    <property type="entry name" value="Adhesion_dom_sf"/>
</dbReference>
<comment type="subcellular location">
    <subcellularLocation>
        <location evidence="1">Secreted</location>
        <location evidence="1">Cell wall</location>
        <topology evidence="1">Peptidoglycan-anchor</topology>
    </subcellularLocation>
</comment>
<evidence type="ECO:0000256" key="4">
    <source>
        <dbReference type="ARBA" id="ARBA00022525"/>
    </source>
</evidence>
<keyword evidence="13" id="KW-1185">Reference proteome</keyword>
<keyword evidence="4" id="KW-0964">Secreted</keyword>
<evidence type="ECO:0000259" key="11">
    <source>
        <dbReference type="Pfam" id="PF17961"/>
    </source>
</evidence>
<name>A0ABW5R6I2_9BACL</name>
<accession>A0ABW5R6I2</accession>
<dbReference type="Pfam" id="PF05737">
    <property type="entry name" value="Collagen_bind"/>
    <property type="match status" value="5"/>
</dbReference>
<feature type="domain" description="SD-repeat containing protein B" evidence="9">
    <location>
        <begin position="1012"/>
        <end position="1140"/>
    </location>
</feature>
<evidence type="ECO:0000313" key="13">
    <source>
        <dbReference type="Proteomes" id="UP001597497"/>
    </source>
</evidence>
<comment type="similarity">
    <text evidence="2">Belongs to the serine-aspartate repeat-containing protein (SDr) family.</text>
</comment>
<dbReference type="Gene3D" id="2.60.40.740">
    <property type="match status" value="5"/>
</dbReference>
<evidence type="ECO:0000256" key="1">
    <source>
        <dbReference type="ARBA" id="ARBA00004168"/>
    </source>
</evidence>
<dbReference type="Pfam" id="PF17210">
    <property type="entry name" value="SdrD_B"/>
    <property type="match status" value="2"/>
</dbReference>
<protein>
    <submittedName>
        <fullName evidence="12">Collagen binding domain-containing protein</fullName>
    </submittedName>
</protein>
<keyword evidence="12" id="KW-0176">Collagen</keyword>
<dbReference type="Gene3D" id="2.60.40.1280">
    <property type="match status" value="1"/>
</dbReference>
<dbReference type="InterPro" id="IPR041033">
    <property type="entry name" value="SpaA_PFL_dom_1"/>
</dbReference>